<dbReference type="Proteomes" id="UP000239895">
    <property type="component" value="Unassembled WGS sequence"/>
</dbReference>
<accession>A0ABX5EHK5</accession>
<keyword evidence="2" id="KW-1185">Reference proteome</keyword>
<name>A0ABX5EHK5_9MICO</name>
<protein>
    <submittedName>
        <fullName evidence="1">Uncharacterized protein</fullName>
    </submittedName>
</protein>
<dbReference type="EMBL" id="PVTX01000006">
    <property type="protein sequence ID" value="PRZ06491.1"/>
    <property type="molecule type" value="Genomic_DNA"/>
</dbReference>
<evidence type="ECO:0000313" key="1">
    <source>
        <dbReference type="EMBL" id="PRZ06491.1"/>
    </source>
</evidence>
<proteinExistence type="predicted"/>
<organism evidence="1 2">
    <name type="scientific">Isoptericola halotolerans</name>
    <dbReference type="NCBI Taxonomy" id="300560"/>
    <lineage>
        <taxon>Bacteria</taxon>
        <taxon>Bacillati</taxon>
        <taxon>Actinomycetota</taxon>
        <taxon>Actinomycetes</taxon>
        <taxon>Micrococcales</taxon>
        <taxon>Promicromonosporaceae</taxon>
        <taxon>Isoptericola</taxon>
    </lineage>
</organism>
<reference evidence="1 2" key="1">
    <citation type="submission" date="2018-03" db="EMBL/GenBank/DDBJ databases">
        <title>Comparative analysis of microorganisms from saline springs in Andes Mountain Range, Colombia.</title>
        <authorList>
            <person name="Rubin E."/>
        </authorList>
    </citation>
    <scope>NUCLEOTIDE SEQUENCE [LARGE SCALE GENOMIC DNA]</scope>
    <source>
        <strain evidence="1 2">CG 23</strain>
    </source>
</reference>
<sequence length="63" mass="6276">MTLILAPVGPGGDPGHGRTDVTLNAHGVIFLAGGRPGRWFPPRGIAIGPQVTAAGRLVSPAGP</sequence>
<comment type="caution">
    <text evidence="1">The sequence shown here is derived from an EMBL/GenBank/DDBJ whole genome shotgun (WGS) entry which is preliminary data.</text>
</comment>
<evidence type="ECO:0000313" key="2">
    <source>
        <dbReference type="Proteomes" id="UP000239895"/>
    </source>
</evidence>
<gene>
    <name evidence="1" type="ORF">BCL65_106166</name>
</gene>